<dbReference type="Pfam" id="PF08719">
    <property type="entry name" value="NADAR"/>
    <property type="match status" value="1"/>
</dbReference>
<dbReference type="Gene3D" id="1.10.357.40">
    <property type="entry name" value="YbiA-like"/>
    <property type="match status" value="1"/>
</dbReference>
<proteinExistence type="predicted"/>
<evidence type="ECO:0000313" key="3">
    <source>
        <dbReference type="WBParaSite" id="jg15337"/>
    </source>
</evidence>
<dbReference type="WBParaSite" id="jg15337">
    <property type="protein sequence ID" value="jg15337"/>
    <property type="gene ID" value="jg15337"/>
</dbReference>
<feature type="domain" description="NADAR" evidence="1">
    <location>
        <begin position="92"/>
        <end position="264"/>
    </location>
</feature>
<evidence type="ECO:0000313" key="2">
    <source>
        <dbReference type="Proteomes" id="UP000887574"/>
    </source>
</evidence>
<dbReference type="InterPro" id="IPR037238">
    <property type="entry name" value="YbiA-like_sf"/>
</dbReference>
<dbReference type="SUPFAM" id="SSF143990">
    <property type="entry name" value="YbiA-like"/>
    <property type="match status" value="1"/>
</dbReference>
<dbReference type="Proteomes" id="UP000887574">
    <property type="component" value="Unplaced"/>
</dbReference>
<reference evidence="3" key="1">
    <citation type="submission" date="2022-11" db="UniProtKB">
        <authorList>
            <consortium name="WormBaseParasite"/>
        </authorList>
    </citation>
    <scope>IDENTIFICATION</scope>
</reference>
<accession>A0A915D4L4</accession>
<name>A0A915D4L4_9BILA</name>
<dbReference type="AlphaFoldDB" id="A0A915D4L4"/>
<dbReference type="InterPro" id="IPR012816">
    <property type="entry name" value="NADAR"/>
</dbReference>
<dbReference type="CDD" id="cd15457">
    <property type="entry name" value="NADAR"/>
    <property type="match status" value="1"/>
</dbReference>
<protein>
    <submittedName>
        <fullName evidence="3">NADAR domain-containing protein</fullName>
    </submittedName>
</protein>
<sequence>MSPIPVPNLLNKQLTKHQDVSHSFLEEITAHSTNKKFEEKPFNEGNGNVSKQPYKRTNRVLVQKVDEIPIGMETDDYIIDSKKIVCFNGIDHFLCTMYPSPITIDDNKYLSVEHYYQACKLFCLAGPQYAAQLANIVVPMTVKMTTKRILRELKISNSRVEEWKCSDGFYMLQHANYFKFTQNFDLALKLIETGDAILAQSFEADKFYACGLDKEGVKQWATQNEGKLIRIPRELTLANAKYIPMFGNGRNVIGAMFMKIRKDLAGSERIGKYERASVQPSLMDSSCMMDSLSISLDNLLSKKGGSEEEKKDRF</sequence>
<evidence type="ECO:0000259" key="1">
    <source>
        <dbReference type="Pfam" id="PF08719"/>
    </source>
</evidence>
<organism evidence="2 3">
    <name type="scientific">Ditylenchus dipsaci</name>
    <dbReference type="NCBI Taxonomy" id="166011"/>
    <lineage>
        <taxon>Eukaryota</taxon>
        <taxon>Metazoa</taxon>
        <taxon>Ecdysozoa</taxon>
        <taxon>Nematoda</taxon>
        <taxon>Chromadorea</taxon>
        <taxon>Rhabditida</taxon>
        <taxon>Tylenchina</taxon>
        <taxon>Tylenchomorpha</taxon>
        <taxon>Sphaerularioidea</taxon>
        <taxon>Anguinidae</taxon>
        <taxon>Anguininae</taxon>
        <taxon>Ditylenchus</taxon>
    </lineage>
</organism>
<keyword evidence="2" id="KW-1185">Reference proteome</keyword>